<reference evidence="1" key="1">
    <citation type="submission" date="2021-01" db="EMBL/GenBank/DDBJ databases">
        <title>Whole genome shotgun sequence of Actinoplanes nipponensis NBRC 14063.</title>
        <authorList>
            <person name="Komaki H."/>
            <person name="Tamura T."/>
        </authorList>
    </citation>
    <scope>NUCLEOTIDE SEQUENCE</scope>
    <source>
        <strain evidence="1">NBRC 14063</strain>
    </source>
</reference>
<keyword evidence="2" id="KW-1185">Reference proteome</keyword>
<sequence length="48" mass="5452">MRDRDGSLWIGDEFGDRRGSGPVFRFPFTTIEDVAVPRSPHPDPRVLP</sequence>
<dbReference type="AlphaFoldDB" id="A0A919JFG5"/>
<protein>
    <submittedName>
        <fullName evidence="1">Uncharacterized protein</fullName>
    </submittedName>
</protein>
<accession>A0A919JFG5</accession>
<evidence type="ECO:0000313" key="2">
    <source>
        <dbReference type="Proteomes" id="UP000647172"/>
    </source>
</evidence>
<dbReference type="EMBL" id="BOMQ01000024">
    <property type="protein sequence ID" value="GIE48370.1"/>
    <property type="molecule type" value="Genomic_DNA"/>
</dbReference>
<comment type="caution">
    <text evidence="1">The sequence shown here is derived from an EMBL/GenBank/DDBJ whole genome shotgun (WGS) entry which is preliminary data.</text>
</comment>
<name>A0A919JFG5_9ACTN</name>
<evidence type="ECO:0000313" key="1">
    <source>
        <dbReference type="EMBL" id="GIE48370.1"/>
    </source>
</evidence>
<dbReference type="Proteomes" id="UP000647172">
    <property type="component" value="Unassembled WGS sequence"/>
</dbReference>
<gene>
    <name evidence="1" type="ORF">Ani05nite_19040</name>
</gene>
<dbReference type="RefSeq" id="WP_203766893.1">
    <property type="nucleotide sequence ID" value="NZ_BAAAYJ010000005.1"/>
</dbReference>
<organism evidence="1 2">
    <name type="scientific">Actinoplanes nipponensis</name>
    <dbReference type="NCBI Taxonomy" id="135950"/>
    <lineage>
        <taxon>Bacteria</taxon>
        <taxon>Bacillati</taxon>
        <taxon>Actinomycetota</taxon>
        <taxon>Actinomycetes</taxon>
        <taxon>Micromonosporales</taxon>
        <taxon>Micromonosporaceae</taxon>
        <taxon>Actinoplanes</taxon>
    </lineage>
</organism>
<proteinExistence type="predicted"/>